<feature type="domain" description="AMP-dependent synthetase/ligase" evidence="6">
    <location>
        <begin position="81"/>
        <end position="346"/>
    </location>
</feature>
<dbReference type="Gene3D" id="3.40.50.980">
    <property type="match status" value="2"/>
</dbReference>
<gene>
    <name evidence="7" type="ORF">B296_00029324</name>
</gene>
<dbReference type="GO" id="GO:0009698">
    <property type="term" value="P:phenylpropanoid metabolic process"/>
    <property type="evidence" value="ECO:0007669"/>
    <property type="project" value="UniProtKB-ARBA"/>
</dbReference>
<dbReference type="InterPro" id="IPR020845">
    <property type="entry name" value="AMP-binding_CS"/>
</dbReference>
<feature type="region of interest" description="Disordered" evidence="5">
    <location>
        <begin position="1"/>
        <end position="26"/>
    </location>
</feature>
<dbReference type="GO" id="GO:0016207">
    <property type="term" value="F:4-coumarate-CoA ligase activity"/>
    <property type="evidence" value="ECO:0007669"/>
    <property type="project" value="UniProtKB-EC"/>
</dbReference>
<keyword evidence="3" id="KW-0067">ATP-binding</keyword>
<evidence type="ECO:0000313" key="7">
    <source>
        <dbReference type="EMBL" id="RRT60831.1"/>
    </source>
</evidence>
<protein>
    <recommendedName>
        <fullName evidence="1">4-coumarate--CoA ligase</fullName>
        <ecNumber evidence="1">6.2.1.12</ecNumber>
    </recommendedName>
</protein>
<dbReference type="PANTHER" id="PTHR24096">
    <property type="entry name" value="LONG-CHAIN-FATTY-ACID--COA LIGASE"/>
    <property type="match status" value="1"/>
</dbReference>
<dbReference type="PANTHER" id="PTHR24096:SF377">
    <property type="entry name" value="4-COUMARATE--COA LIGASE-LIKE 7"/>
    <property type="match status" value="1"/>
</dbReference>
<evidence type="ECO:0000256" key="5">
    <source>
        <dbReference type="SAM" id="MobiDB-lite"/>
    </source>
</evidence>
<dbReference type="InterPro" id="IPR000873">
    <property type="entry name" value="AMP-dep_synth/lig_dom"/>
</dbReference>
<keyword evidence="2" id="KW-0436">Ligase</keyword>
<sequence length="531" mass="57182">MDRRRPSTTAAASTLPPVPSTASARPVPLPPMSRPFSFASFVASLAPARPVPLPPMSRPFSFASFVASLLPSPFPAKPATGAALTFPDLFSQVRSLAAALCSEAGLAKGHVALVLAPTSLDIPPLYLALLSLGAVVSPANPASTPSELPRLVELSRPRLAFATSATATKLPRHITTILLDSPRFRSFLSGGGGDAVALEEVLQSDVAAIQYSSGTTGMVKAAALSHRSFIAMVAGFRACQQPRPVGAEVSLLGAPLFHSMGFFFVLNGVALGDTTVVMGGGGGVTEILRAAERYRATQLSVSPPVVVAMARWAEQIDLGALEQVICGGAMLHEATVEQFIARFPDVKLCQEANGRAFDSSGWLKTGDLCYFDRDGFLFVMDRLKELIKYKAYQVRAVTFSSWNKKCSSVITWVSCRFHRRSWSTCYSRYQESLMQLWFRTSLPASVFSWLLASTYHSLSANHRYPDAEAGQIPVAFIVRQPGHDLTEAQVMGFVAEKVVSLIPLLRSSEPTKIKADASRVCLQVAAYKKIR</sequence>
<proteinExistence type="predicted"/>
<dbReference type="PROSITE" id="PS00455">
    <property type="entry name" value="AMP_BINDING"/>
    <property type="match status" value="1"/>
</dbReference>
<keyword evidence="3" id="KW-0547">Nucleotide-binding</keyword>
<comment type="caution">
    <text evidence="7">The sequence shown here is derived from an EMBL/GenBank/DDBJ whole genome shotgun (WGS) entry which is preliminary data.</text>
</comment>
<evidence type="ECO:0000259" key="6">
    <source>
        <dbReference type="Pfam" id="PF00501"/>
    </source>
</evidence>
<evidence type="ECO:0000256" key="1">
    <source>
        <dbReference type="ARBA" id="ARBA00012959"/>
    </source>
</evidence>
<dbReference type="EMBL" id="AMZH03007628">
    <property type="protein sequence ID" value="RRT60831.1"/>
    <property type="molecule type" value="Genomic_DNA"/>
</dbReference>
<evidence type="ECO:0000256" key="2">
    <source>
        <dbReference type="ARBA" id="ARBA00022598"/>
    </source>
</evidence>
<dbReference type="Proteomes" id="UP000287651">
    <property type="component" value="Unassembled WGS sequence"/>
</dbReference>
<reference evidence="7 8" key="1">
    <citation type="journal article" date="2014" name="Agronomy (Basel)">
        <title>A Draft Genome Sequence for Ensete ventricosum, the Drought-Tolerant Tree Against Hunger.</title>
        <authorList>
            <person name="Harrison J."/>
            <person name="Moore K.A."/>
            <person name="Paszkiewicz K."/>
            <person name="Jones T."/>
            <person name="Grant M."/>
            <person name="Ambacheew D."/>
            <person name="Muzemil S."/>
            <person name="Studholme D.J."/>
        </authorList>
    </citation>
    <scope>NUCLEOTIDE SEQUENCE [LARGE SCALE GENOMIC DNA]</scope>
</reference>
<dbReference type="Gene3D" id="3.40.50.12780">
    <property type="entry name" value="N-terminal domain of ligase-like"/>
    <property type="match status" value="1"/>
</dbReference>
<dbReference type="GO" id="GO:0106290">
    <property type="term" value="F:trans-cinnamate-CoA ligase activity"/>
    <property type="evidence" value="ECO:0007669"/>
    <property type="project" value="UniProtKB-ARBA"/>
</dbReference>
<organism evidence="7 8">
    <name type="scientific">Ensete ventricosum</name>
    <name type="common">Abyssinian banana</name>
    <name type="synonym">Musa ensete</name>
    <dbReference type="NCBI Taxonomy" id="4639"/>
    <lineage>
        <taxon>Eukaryota</taxon>
        <taxon>Viridiplantae</taxon>
        <taxon>Streptophyta</taxon>
        <taxon>Embryophyta</taxon>
        <taxon>Tracheophyta</taxon>
        <taxon>Spermatophyta</taxon>
        <taxon>Magnoliopsida</taxon>
        <taxon>Liliopsida</taxon>
        <taxon>Zingiberales</taxon>
        <taxon>Musaceae</taxon>
        <taxon>Ensete</taxon>
    </lineage>
</organism>
<name>A0A426ZA32_ENSVE</name>
<comment type="catalytic activity">
    <reaction evidence="4">
        <text>(E)-4-coumarate + ATP + CoA = (E)-4-coumaroyl-CoA + AMP + diphosphate</text>
        <dbReference type="Rhea" id="RHEA:19641"/>
        <dbReference type="ChEBI" id="CHEBI:12876"/>
        <dbReference type="ChEBI" id="CHEBI:30616"/>
        <dbReference type="ChEBI" id="CHEBI:33019"/>
        <dbReference type="ChEBI" id="CHEBI:57287"/>
        <dbReference type="ChEBI" id="CHEBI:85008"/>
        <dbReference type="ChEBI" id="CHEBI:456215"/>
        <dbReference type="EC" id="6.2.1.12"/>
    </reaction>
    <physiologicalReaction direction="left-to-right" evidence="4">
        <dbReference type="Rhea" id="RHEA:19642"/>
    </physiologicalReaction>
</comment>
<dbReference type="InterPro" id="IPR042099">
    <property type="entry name" value="ANL_N_sf"/>
</dbReference>
<dbReference type="SUPFAM" id="SSF56801">
    <property type="entry name" value="Acetyl-CoA synthetase-like"/>
    <property type="match status" value="1"/>
</dbReference>
<evidence type="ECO:0000256" key="3">
    <source>
        <dbReference type="ARBA" id="ARBA00022840"/>
    </source>
</evidence>
<accession>A0A426ZA32</accession>
<dbReference type="Pfam" id="PF00501">
    <property type="entry name" value="AMP-binding"/>
    <property type="match status" value="1"/>
</dbReference>
<dbReference type="GO" id="GO:0005524">
    <property type="term" value="F:ATP binding"/>
    <property type="evidence" value="ECO:0007669"/>
    <property type="project" value="UniProtKB-KW"/>
</dbReference>
<dbReference type="AlphaFoldDB" id="A0A426ZA32"/>
<evidence type="ECO:0000313" key="8">
    <source>
        <dbReference type="Proteomes" id="UP000287651"/>
    </source>
</evidence>
<evidence type="ECO:0000256" key="4">
    <source>
        <dbReference type="ARBA" id="ARBA00034252"/>
    </source>
</evidence>
<dbReference type="EC" id="6.2.1.12" evidence="1"/>